<protein>
    <recommendedName>
        <fullName evidence="3 9">GDP-L-fucose synthase</fullName>
        <ecNumber evidence="3 9">1.1.1.271</ecNumber>
    </recommendedName>
    <alternativeName>
        <fullName evidence="9">GDP-4-keto-6-deoxy-D-mannose-3,5-epimerase-4-reductase</fullName>
    </alternativeName>
</protein>
<dbReference type="STRING" id="1349421.OI18_11250"/>
<feature type="binding site" evidence="9">
    <location>
        <position position="188"/>
    </location>
    <ligand>
        <name>substrate</name>
    </ligand>
</feature>
<feature type="active site" description="Proton donor/acceptor" evidence="9">
    <location>
        <position position="137"/>
    </location>
</feature>
<name>A0A0C1LH69_9BACT</name>
<keyword evidence="12" id="KW-1185">Reference proteome</keyword>
<evidence type="ECO:0000256" key="8">
    <source>
        <dbReference type="ARBA" id="ARBA00051935"/>
    </source>
</evidence>
<comment type="catalytic activity">
    <reaction evidence="8 9">
        <text>GDP-beta-L-fucose + NADP(+) = GDP-4-dehydro-alpha-D-rhamnose + NADPH + H(+)</text>
        <dbReference type="Rhea" id="RHEA:18885"/>
        <dbReference type="ChEBI" id="CHEBI:15378"/>
        <dbReference type="ChEBI" id="CHEBI:57273"/>
        <dbReference type="ChEBI" id="CHEBI:57783"/>
        <dbReference type="ChEBI" id="CHEBI:57964"/>
        <dbReference type="ChEBI" id="CHEBI:58349"/>
        <dbReference type="EC" id="1.1.1.271"/>
    </reaction>
</comment>
<dbReference type="Gene3D" id="3.90.25.10">
    <property type="entry name" value="UDP-galactose 4-epimerase, domain 1"/>
    <property type="match status" value="1"/>
</dbReference>
<dbReference type="GO" id="GO:0016853">
    <property type="term" value="F:isomerase activity"/>
    <property type="evidence" value="ECO:0007669"/>
    <property type="project" value="UniProtKB-KW"/>
</dbReference>
<dbReference type="SUPFAM" id="SSF51735">
    <property type="entry name" value="NAD(P)-binding Rossmann-fold domains"/>
    <property type="match status" value="1"/>
</dbReference>
<feature type="domain" description="NAD-dependent epimerase/dehydratase" evidence="10">
    <location>
        <begin position="7"/>
        <end position="238"/>
    </location>
</feature>
<dbReference type="HAMAP" id="MF_00956">
    <property type="entry name" value="GDP_fucose_synth"/>
    <property type="match status" value="1"/>
</dbReference>
<evidence type="ECO:0000256" key="6">
    <source>
        <dbReference type="ARBA" id="ARBA00023235"/>
    </source>
</evidence>
<evidence type="ECO:0000259" key="10">
    <source>
        <dbReference type="Pfam" id="PF01370"/>
    </source>
</evidence>
<keyword evidence="5 9" id="KW-0560">Oxidoreductase</keyword>
<dbReference type="PANTHER" id="PTHR43238:SF1">
    <property type="entry name" value="GDP-L-FUCOSE SYNTHASE"/>
    <property type="match status" value="1"/>
</dbReference>
<evidence type="ECO:0000256" key="4">
    <source>
        <dbReference type="ARBA" id="ARBA00022857"/>
    </source>
</evidence>
<keyword evidence="6 9" id="KW-0413">Isomerase</keyword>
<proteinExistence type="inferred from homology"/>
<comment type="caution">
    <text evidence="11">The sequence shown here is derived from an EMBL/GenBank/DDBJ whole genome shotgun (WGS) entry which is preliminary data.</text>
</comment>
<reference evidence="11 12" key="1">
    <citation type="submission" date="2014-11" db="EMBL/GenBank/DDBJ databases">
        <title>Genome sequence of Flavihumibacter solisilvae 3-3.</title>
        <authorList>
            <person name="Zhou G."/>
            <person name="Li M."/>
            <person name="Wang G."/>
        </authorList>
    </citation>
    <scope>NUCLEOTIDE SEQUENCE [LARGE SCALE GENOMIC DNA]</scope>
    <source>
        <strain evidence="11 12">3-3</strain>
    </source>
</reference>
<dbReference type="GO" id="GO:0070401">
    <property type="term" value="F:NADP+ binding"/>
    <property type="evidence" value="ECO:0007669"/>
    <property type="project" value="UniProtKB-UniRule"/>
</dbReference>
<dbReference type="GO" id="GO:0042351">
    <property type="term" value="P:'de novo' GDP-L-fucose biosynthetic process"/>
    <property type="evidence" value="ECO:0007669"/>
    <property type="project" value="UniProtKB-UniRule"/>
</dbReference>
<dbReference type="CDD" id="cd05239">
    <property type="entry name" value="GDP_FS_SDR_e"/>
    <property type="match status" value="1"/>
</dbReference>
<evidence type="ECO:0000256" key="9">
    <source>
        <dbReference type="HAMAP-Rule" id="MF_00956"/>
    </source>
</evidence>
<feature type="binding site" evidence="9">
    <location>
        <begin position="106"/>
        <end position="109"/>
    </location>
    <ligand>
        <name>NADP(+)</name>
        <dbReference type="ChEBI" id="CHEBI:58349"/>
    </ligand>
</feature>
<dbReference type="InterPro" id="IPR001509">
    <property type="entry name" value="Epimerase_deHydtase"/>
</dbReference>
<dbReference type="Pfam" id="PF01370">
    <property type="entry name" value="Epimerase"/>
    <property type="match status" value="1"/>
</dbReference>
<keyword evidence="4 9" id="KW-0521">NADP</keyword>
<feature type="site" description="Important for catalytic activity" evidence="9">
    <location>
        <position position="108"/>
    </location>
</feature>
<feature type="binding site" evidence="9">
    <location>
        <position position="141"/>
    </location>
    <ligand>
        <name>NADP(+)</name>
        <dbReference type="ChEBI" id="CHEBI:58349"/>
    </ligand>
</feature>
<dbReference type="InterPro" id="IPR028614">
    <property type="entry name" value="GDP_fucose/colitose_synth"/>
</dbReference>
<dbReference type="UniPathway" id="UPA00128">
    <property type="reaction ID" value="UER00191"/>
</dbReference>
<dbReference type="Gene3D" id="3.40.50.720">
    <property type="entry name" value="NAD(P)-binding Rossmann-like Domain"/>
    <property type="match status" value="1"/>
</dbReference>
<dbReference type="RefSeq" id="WP_039139905.1">
    <property type="nucleotide sequence ID" value="NZ_JSVC01000011.1"/>
</dbReference>
<comment type="function">
    <text evidence="9">Catalyzes the two-step NADP-dependent conversion of GDP-4-dehydro-6-deoxy-D-mannose to GDP-fucose, involving an epimerase and a reductase reaction.</text>
</comment>
<dbReference type="OrthoDB" id="9811425at2"/>
<evidence type="ECO:0000256" key="7">
    <source>
        <dbReference type="ARBA" id="ARBA00023268"/>
    </source>
</evidence>
<dbReference type="FunFam" id="3.40.50.720:FF:000101">
    <property type="entry name" value="GDP-L-fucose synthase"/>
    <property type="match status" value="1"/>
</dbReference>
<sequence>MLQNSKVYIAGHRGMVGSAIHRKLISEGYGNIVTRKSEELDLREQTAVRQFFNSEKPEYVFLAAAKVGGILANNTYRGEYLYDNLMIQNNVIHSAYENNVKKLLFLGSSCIYPKLAPQPLKEEFLLTGELEPTNEPYAIAKIAGIKLCDAYRFQYGCDFISVMPTNLYGHNDNYDLKKSHVLPALIRKFHEAKEQNVPSVVIWGTGTPLREFLHADDLADACYHLMQTYSGSGFVNIGVGEDISIKDLALLVKGVVGYTGGIEHDLSKPDGTPRKLMDVSRLHSLGWKHRITLEEGIRSVYNEVKDRL</sequence>
<evidence type="ECO:0000256" key="3">
    <source>
        <dbReference type="ARBA" id="ARBA00012371"/>
    </source>
</evidence>
<dbReference type="GO" id="GO:0050577">
    <property type="term" value="F:GDP-L-fucose synthase activity"/>
    <property type="evidence" value="ECO:0007669"/>
    <property type="project" value="UniProtKB-UniRule"/>
</dbReference>
<evidence type="ECO:0000313" key="12">
    <source>
        <dbReference type="Proteomes" id="UP000031408"/>
    </source>
</evidence>
<gene>
    <name evidence="9" type="primary">fcl</name>
    <name evidence="11" type="ORF">OI18_11250</name>
</gene>
<dbReference type="EMBL" id="JSVC01000011">
    <property type="protein sequence ID" value="KIC94653.1"/>
    <property type="molecule type" value="Genomic_DNA"/>
</dbReference>
<comment type="similarity">
    <text evidence="2 9">Belongs to the NAD(P)-dependent epimerase/dehydratase family. Fucose synthase subfamily.</text>
</comment>
<dbReference type="Proteomes" id="UP000031408">
    <property type="component" value="Unassembled WGS sequence"/>
</dbReference>
<keyword evidence="7 9" id="KW-0511">Multifunctional enzyme</keyword>
<feature type="binding site" evidence="9">
    <location>
        <begin position="164"/>
        <end position="167"/>
    </location>
    <ligand>
        <name>NADP(+)</name>
        <dbReference type="ChEBI" id="CHEBI:58349"/>
    </ligand>
</feature>
<evidence type="ECO:0000256" key="1">
    <source>
        <dbReference type="ARBA" id="ARBA00004883"/>
    </source>
</evidence>
<feature type="site" description="Important for catalytic activity" evidence="9">
    <location>
        <position position="110"/>
    </location>
</feature>
<evidence type="ECO:0000313" key="11">
    <source>
        <dbReference type="EMBL" id="KIC94653.1"/>
    </source>
</evidence>
<dbReference type="AlphaFoldDB" id="A0A0C1LH69"/>
<evidence type="ECO:0000256" key="5">
    <source>
        <dbReference type="ARBA" id="ARBA00023002"/>
    </source>
</evidence>
<accession>A0A0C1LH69</accession>
<feature type="binding site" evidence="9">
    <location>
        <position position="180"/>
    </location>
    <ligand>
        <name>NADP(+)</name>
        <dbReference type="ChEBI" id="CHEBI:58349"/>
    </ligand>
</feature>
<feature type="binding site" evidence="9">
    <location>
        <position position="210"/>
    </location>
    <ligand>
        <name>substrate</name>
    </ligand>
</feature>
<dbReference type="EC" id="1.1.1.271" evidence="3 9"/>
<organism evidence="11 12">
    <name type="scientific">Flavihumibacter solisilvae</name>
    <dbReference type="NCBI Taxonomy" id="1349421"/>
    <lineage>
        <taxon>Bacteria</taxon>
        <taxon>Pseudomonadati</taxon>
        <taxon>Bacteroidota</taxon>
        <taxon>Chitinophagia</taxon>
        <taxon>Chitinophagales</taxon>
        <taxon>Chitinophagaceae</taxon>
        <taxon>Flavihumibacter</taxon>
    </lineage>
</organism>
<feature type="binding site" evidence="9">
    <location>
        <position position="203"/>
    </location>
    <ligand>
        <name>substrate</name>
    </ligand>
</feature>
<evidence type="ECO:0000256" key="2">
    <source>
        <dbReference type="ARBA" id="ARBA00005959"/>
    </source>
</evidence>
<comment type="pathway">
    <text evidence="1 9">Nucleotide-sugar biosynthesis; GDP-L-fucose biosynthesis via de novo pathway; GDP-L-fucose from GDP-alpha-D-mannose: step 2/2.</text>
</comment>
<dbReference type="InterPro" id="IPR036291">
    <property type="entry name" value="NAD(P)-bd_dom_sf"/>
</dbReference>
<feature type="binding site" evidence="9">
    <location>
        <position position="270"/>
    </location>
    <ligand>
        <name>substrate</name>
    </ligand>
</feature>
<dbReference type="PANTHER" id="PTHR43238">
    <property type="entry name" value="GDP-L-FUCOSE SYNTHASE"/>
    <property type="match status" value="1"/>
</dbReference>
<feature type="binding site" evidence="9">
    <location>
        <begin position="11"/>
        <end position="17"/>
    </location>
    <ligand>
        <name>NADP(+)</name>
        <dbReference type="ChEBI" id="CHEBI:58349"/>
    </ligand>
</feature>